<dbReference type="CDD" id="cd10747">
    <property type="entry name" value="DnaJ_C"/>
    <property type="match status" value="1"/>
</dbReference>
<dbReference type="AlphaFoldDB" id="A0A0F9WIH2"/>
<dbReference type="OrthoDB" id="550424at2759"/>
<dbReference type="PRINTS" id="PR00625">
    <property type="entry name" value="JDOMAIN"/>
</dbReference>
<feature type="zinc finger region" description="CR-type" evidence="5">
    <location>
        <begin position="137"/>
        <end position="217"/>
    </location>
</feature>
<dbReference type="InterPro" id="IPR036410">
    <property type="entry name" value="HSP_DnaJ_Cys-rich_dom_sf"/>
</dbReference>
<dbReference type="GO" id="GO:0030544">
    <property type="term" value="F:Hsp70 protein binding"/>
    <property type="evidence" value="ECO:0007669"/>
    <property type="project" value="InterPro"/>
</dbReference>
<keyword evidence="2" id="KW-0677">Repeat</keyword>
<dbReference type="Pfam" id="PF00684">
    <property type="entry name" value="DnaJ_CXXCXGXG"/>
    <property type="match status" value="1"/>
</dbReference>
<dbReference type="Pfam" id="PF01556">
    <property type="entry name" value="DnaJ_C"/>
    <property type="match status" value="1"/>
</dbReference>
<dbReference type="InterPro" id="IPR008971">
    <property type="entry name" value="HSP40/DnaJ_pept-bd"/>
</dbReference>
<dbReference type="CDD" id="cd06257">
    <property type="entry name" value="DnaJ"/>
    <property type="match status" value="1"/>
</dbReference>
<dbReference type="PANTHER" id="PTHR43888">
    <property type="entry name" value="DNAJ-LIKE-2, ISOFORM A-RELATED"/>
    <property type="match status" value="1"/>
</dbReference>
<feature type="domain" description="CR-type" evidence="7">
    <location>
        <begin position="137"/>
        <end position="217"/>
    </location>
</feature>
<dbReference type="Proteomes" id="UP000034350">
    <property type="component" value="Unassembled WGS sequence"/>
</dbReference>
<dbReference type="SUPFAM" id="SSF49493">
    <property type="entry name" value="HSP40/DnaJ peptide-binding domain"/>
    <property type="match status" value="2"/>
</dbReference>
<dbReference type="PROSITE" id="PS50076">
    <property type="entry name" value="DNAJ_2"/>
    <property type="match status" value="1"/>
</dbReference>
<dbReference type="SUPFAM" id="SSF46565">
    <property type="entry name" value="Chaperone J-domain"/>
    <property type="match status" value="1"/>
</dbReference>
<dbReference type="GeneID" id="36320431"/>
<dbReference type="VEuPathDB" id="MicrosporidiaDB:AAJ76_4000102274"/>
<dbReference type="SMART" id="SM00271">
    <property type="entry name" value="DnaJ"/>
    <property type="match status" value="1"/>
</dbReference>
<evidence type="ECO:0000313" key="9">
    <source>
        <dbReference type="Proteomes" id="UP000034350"/>
    </source>
</evidence>
<keyword evidence="3 5" id="KW-0863">Zinc-finger</keyword>
<dbReference type="SUPFAM" id="SSF57938">
    <property type="entry name" value="DnaJ/Hsp40 cysteine-rich domain"/>
    <property type="match status" value="1"/>
</dbReference>
<dbReference type="GO" id="GO:0051082">
    <property type="term" value="F:unfolded protein binding"/>
    <property type="evidence" value="ECO:0007669"/>
    <property type="project" value="InterPro"/>
</dbReference>
<dbReference type="PROSITE" id="PS51188">
    <property type="entry name" value="ZF_CR"/>
    <property type="match status" value="1"/>
</dbReference>
<keyword evidence="9" id="KW-1185">Reference proteome</keyword>
<dbReference type="InterPro" id="IPR001305">
    <property type="entry name" value="HSP_DnaJ_Cys-rich_dom"/>
</dbReference>
<evidence type="ECO:0000256" key="1">
    <source>
        <dbReference type="ARBA" id="ARBA00022723"/>
    </source>
</evidence>
<dbReference type="InterPro" id="IPR036869">
    <property type="entry name" value="J_dom_sf"/>
</dbReference>
<dbReference type="GO" id="GO:0008270">
    <property type="term" value="F:zinc ion binding"/>
    <property type="evidence" value="ECO:0007669"/>
    <property type="project" value="UniProtKB-KW"/>
</dbReference>
<accession>A0A0F9WIH2</accession>
<dbReference type="Gene3D" id="2.60.260.20">
    <property type="entry name" value="Urease metallochaperone UreE, N-terminal domain"/>
    <property type="match status" value="2"/>
</dbReference>
<proteinExistence type="predicted"/>
<evidence type="ECO:0000256" key="2">
    <source>
        <dbReference type="ARBA" id="ARBA00022737"/>
    </source>
</evidence>
<protein>
    <submittedName>
        <fullName evidence="8">Uncharacterized protein</fullName>
    </submittedName>
</protein>
<dbReference type="GO" id="GO:0006457">
    <property type="term" value="P:protein folding"/>
    <property type="evidence" value="ECO:0007669"/>
    <property type="project" value="InterPro"/>
</dbReference>
<dbReference type="EMBL" id="JPQZ01000004">
    <property type="protein sequence ID" value="KKO76350.1"/>
    <property type="molecule type" value="Genomic_DNA"/>
</dbReference>
<evidence type="ECO:0000256" key="5">
    <source>
        <dbReference type="PROSITE-ProRule" id="PRU00546"/>
    </source>
</evidence>
<sequence>MAQDPQGLYEVLGLKAGASIDEVKKAFTKKQRECHPDGAFFKAALRKCKTDEERAKVEKEFKEKSQKCNQAKAVLFDEKKKQEYDMGMTGDFGFSAGGGDFFDIFSSFTGGGRRNRVQKVQDTEYEFNISLKEAYMGKRASFNVKVQRECSACNGKGGDSVETCEPCKGKGKVEHHRRLGPLISVQEAPCNNCNSTGFVVKGKLCQSCKGKQYVETKEHIEVEVEPGVQNGRKYTFSGKGNHKKNCVPGDVILIVNITNDPRFRKSGYNLISKVDIPLYVALAGGQIIFEHITGKKFEITLYPFKDLKKCIILKGEGFKIKNSYSGGDLILEPNIIIDKNIDKDLLARALNYVPVRKDFTGTAVPKYAEFGVMPKEQEEQNERERFEGAEEFFGGNGRDFFSKFGFF</sequence>
<dbReference type="VEuPathDB" id="MicrosporidiaDB:G9O61_00g006930"/>
<evidence type="ECO:0000259" key="6">
    <source>
        <dbReference type="PROSITE" id="PS50076"/>
    </source>
</evidence>
<dbReference type="InterPro" id="IPR001623">
    <property type="entry name" value="DnaJ_domain"/>
</dbReference>
<dbReference type="InterPro" id="IPR044713">
    <property type="entry name" value="DNJA1/2-like"/>
</dbReference>
<dbReference type="CDD" id="cd10719">
    <property type="entry name" value="DnaJ_zf"/>
    <property type="match status" value="1"/>
</dbReference>
<evidence type="ECO:0000313" key="8">
    <source>
        <dbReference type="EMBL" id="KKO76350.1"/>
    </source>
</evidence>
<keyword evidence="1 5" id="KW-0479">Metal-binding</keyword>
<dbReference type="Gene3D" id="1.10.287.110">
    <property type="entry name" value="DnaJ domain"/>
    <property type="match status" value="1"/>
</dbReference>
<gene>
    <name evidence="8" type="ORF">AAJ76_4000102274</name>
</gene>
<comment type="caution">
    <text evidence="8">The sequence shown here is derived from an EMBL/GenBank/DDBJ whole genome shotgun (WGS) entry which is preliminary data.</text>
</comment>
<name>A0A0F9WIH2_9MICR</name>
<dbReference type="RefSeq" id="XP_024332092.1">
    <property type="nucleotide sequence ID" value="XM_024475486.1"/>
</dbReference>
<dbReference type="OMA" id="SYEYETH"/>
<reference evidence="8 9" key="1">
    <citation type="journal article" date="2015" name="Environ. Microbiol.">
        <title>Genome analyses suggest the presence of polyploidy and recent human-driven expansions in eight global populations of the honeybee pathogen Nosema ceranae.</title>
        <authorList>
            <person name="Pelin A."/>
            <person name="Selman M."/>
            <person name="Aris-Brosou S."/>
            <person name="Farinelli L."/>
            <person name="Corradi N."/>
        </authorList>
    </citation>
    <scope>NUCLEOTIDE SEQUENCE [LARGE SCALE GENOMIC DNA]</scope>
    <source>
        <strain evidence="8 9">PA08 1199</strain>
    </source>
</reference>
<evidence type="ECO:0000259" key="7">
    <source>
        <dbReference type="PROSITE" id="PS51188"/>
    </source>
</evidence>
<dbReference type="Pfam" id="PF00226">
    <property type="entry name" value="DnaJ"/>
    <property type="match status" value="1"/>
</dbReference>
<feature type="domain" description="J" evidence="6">
    <location>
        <begin position="7"/>
        <end position="88"/>
    </location>
</feature>
<dbReference type="VEuPathDB" id="MicrosporidiaDB:NCER_100860"/>
<evidence type="ECO:0000256" key="4">
    <source>
        <dbReference type="ARBA" id="ARBA00022833"/>
    </source>
</evidence>
<dbReference type="Gene3D" id="2.10.230.10">
    <property type="entry name" value="Heat shock protein DnaJ, cysteine-rich domain"/>
    <property type="match status" value="1"/>
</dbReference>
<dbReference type="InterPro" id="IPR002939">
    <property type="entry name" value="DnaJ_C"/>
</dbReference>
<organism evidence="8 9">
    <name type="scientific">Vairimorpha ceranae</name>
    <dbReference type="NCBI Taxonomy" id="40302"/>
    <lineage>
        <taxon>Eukaryota</taxon>
        <taxon>Fungi</taxon>
        <taxon>Fungi incertae sedis</taxon>
        <taxon>Microsporidia</taxon>
        <taxon>Nosematidae</taxon>
        <taxon>Vairimorpha</taxon>
    </lineage>
</organism>
<evidence type="ECO:0000256" key="3">
    <source>
        <dbReference type="ARBA" id="ARBA00022771"/>
    </source>
</evidence>
<keyword evidence="4 5" id="KW-0862">Zinc</keyword>